<dbReference type="RefSeq" id="WP_008611904.1">
    <property type="nucleotide sequence ID" value="NZ_JH651379.1"/>
</dbReference>
<evidence type="ECO:0000313" key="3">
    <source>
        <dbReference type="Proteomes" id="UP000004690"/>
    </source>
</evidence>
<keyword evidence="3" id="KW-1185">Reference proteome</keyword>
<reference evidence="2 3" key="1">
    <citation type="submission" date="2012-02" db="EMBL/GenBank/DDBJ databases">
        <title>Improved High-Quality Draft genome of Joostella marina DSM 19592.</title>
        <authorList>
            <consortium name="US DOE Joint Genome Institute (JGI-PGF)"/>
            <person name="Lucas S."/>
            <person name="Copeland A."/>
            <person name="Lapidus A."/>
            <person name="Bruce D."/>
            <person name="Goodwin L."/>
            <person name="Pitluck S."/>
            <person name="Peters L."/>
            <person name="Chertkov O."/>
            <person name="Ovchinnikova G."/>
            <person name="Kyrpides N."/>
            <person name="Mavromatis K."/>
            <person name="Detter J.C."/>
            <person name="Han C."/>
            <person name="Land M."/>
            <person name="Hauser L."/>
            <person name="Markowitz V."/>
            <person name="Cheng J.-F."/>
            <person name="Hugenholtz P."/>
            <person name="Woyke T."/>
            <person name="Wu D."/>
            <person name="Tindall B."/>
            <person name="Brambilla E."/>
            <person name="Klenk H.-P."/>
            <person name="Eisen J.A."/>
        </authorList>
    </citation>
    <scope>NUCLEOTIDE SEQUENCE [LARGE SCALE GENOMIC DNA]</scope>
    <source>
        <strain evidence="2 3">DSM 19592</strain>
    </source>
</reference>
<dbReference type="HOGENOM" id="CLU_091995_0_0_10"/>
<sequence>MTNDNYLKDIGHIKDMMNRSSRFISLSGVSGIFAGCYAIIGGLFTYYYLFPKPHEQLNYGSTKFFEIVLIALLVLVLSIATAIFLTSRKAKKHNAKIWDITTYRLVINFLIPLVTGGIYIILKLNSQHYGLTASLMLIFYGLALVNASKYTIGNIKYLGIAEIILGLICAAFPGYGFWFWMIGFGLFHIIYGSIMFVEEKKASHWES</sequence>
<feature type="transmembrane region" description="Helical" evidence="1">
    <location>
        <begin position="128"/>
        <end position="145"/>
    </location>
</feature>
<dbReference type="OrthoDB" id="1120881at2"/>
<dbReference type="AlphaFoldDB" id="I3C4V5"/>
<feature type="transmembrane region" description="Helical" evidence="1">
    <location>
        <begin position="23"/>
        <end position="49"/>
    </location>
</feature>
<keyword evidence="1" id="KW-1133">Transmembrane helix</keyword>
<feature type="transmembrane region" description="Helical" evidence="1">
    <location>
        <begin position="105"/>
        <end position="122"/>
    </location>
</feature>
<keyword evidence="1" id="KW-0472">Membrane</keyword>
<keyword evidence="1" id="KW-0812">Transmembrane</keyword>
<organism evidence="2 3">
    <name type="scientific">Galbibacter orientalis DSM 19592</name>
    <dbReference type="NCBI Taxonomy" id="926559"/>
    <lineage>
        <taxon>Bacteria</taxon>
        <taxon>Pseudomonadati</taxon>
        <taxon>Bacteroidota</taxon>
        <taxon>Flavobacteriia</taxon>
        <taxon>Flavobacteriales</taxon>
        <taxon>Flavobacteriaceae</taxon>
        <taxon>Galbibacter</taxon>
    </lineage>
</organism>
<protein>
    <submittedName>
        <fullName evidence="2">Uncharacterized protein</fullName>
    </submittedName>
</protein>
<evidence type="ECO:0000313" key="2">
    <source>
        <dbReference type="EMBL" id="EIJ38648.1"/>
    </source>
</evidence>
<feature type="transmembrane region" description="Helical" evidence="1">
    <location>
        <begin position="64"/>
        <end position="85"/>
    </location>
</feature>
<dbReference type="eggNOG" id="COG3127">
    <property type="taxonomic scope" value="Bacteria"/>
</dbReference>
<evidence type="ECO:0000256" key="1">
    <source>
        <dbReference type="SAM" id="Phobius"/>
    </source>
</evidence>
<feature type="transmembrane region" description="Helical" evidence="1">
    <location>
        <begin position="179"/>
        <end position="197"/>
    </location>
</feature>
<dbReference type="STRING" id="926559.JoomaDRAFT_1636"/>
<dbReference type="EMBL" id="JH651379">
    <property type="protein sequence ID" value="EIJ38648.1"/>
    <property type="molecule type" value="Genomic_DNA"/>
</dbReference>
<proteinExistence type="predicted"/>
<feature type="transmembrane region" description="Helical" evidence="1">
    <location>
        <begin position="157"/>
        <end position="173"/>
    </location>
</feature>
<dbReference type="Proteomes" id="UP000004690">
    <property type="component" value="Unassembled WGS sequence"/>
</dbReference>
<gene>
    <name evidence="2" type="ORF">JoomaDRAFT_1636</name>
</gene>
<accession>I3C4V5</accession>
<name>I3C4V5_9FLAO</name>